<organism evidence="3 4">
    <name type="scientific">Candidatus Brocadia sinica JPN1</name>
    <dbReference type="NCBI Taxonomy" id="1197129"/>
    <lineage>
        <taxon>Bacteria</taxon>
        <taxon>Pseudomonadati</taxon>
        <taxon>Planctomycetota</taxon>
        <taxon>Candidatus Brocadiia</taxon>
        <taxon>Candidatus Brocadiales</taxon>
        <taxon>Candidatus Brocadiaceae</taxon>
        <taxon>Candidatus Brocadia</taxon>
    </lineage>
</organism>
<comment type="similarity">
    <text evidence="1">Belongs to the N(4)/N(6)-methyltransferase family.</text>
</comment>
<dbReference type="Proteomes" id="UP000032309">
    <property type="component" value="Unassembled WGS sequence"/>
</dbReference>
<keyword evidence="4" id="KW-1185">Reference proteome</keyword>
<comment type="caution">
    <text evidence="3">The sequence shown here is derived from an EMBL/GenBank/DDBJ whole genome shotgun (WGS) entry which is preliminary data.</text>
</comment>
<evidence type="ECO:0000256" key="1">
    <source>
        <dbReference type="ARBA" id="ARBA00006594"/>
    </source>
</evidence>
<evidence type="ECO:0000313" key="3">
    <source>
        <dbReference type="EMBL" id="GAN34233.1"/>
    </source>
</evidence>
<gene>
    <name evidence="3" type="ORF">BROSI_A2769</name>
</gene>
<reference evidence="4" key="1">
    <citation type="journal article" date="2015" name="Genome Announc.">
        <title>Draft Genome Sequence of an Anaerobic Ammonium-Oxidizing Bacterium, "Candidatus Brocadia sinica".</title>
        <authorList>
            <person name="Oshiki M."/>
            <person name="Shinyako-Hata K."/>
            <person name="Satoh H."/>
            <person name="Okabe S."/>
        </authorList>
    </citation>
    <scope>NUCLEOTIDE SEQUENCE [LARGE SCALE GENOMIC DNA]</scope>
    <source>
        <strain evidence="4">JPN1</strain>
    </source>
</reference>
<evidence type="ECO:0000259" key="2">
    <source>
        <dbReference type="Pfam" id="PF02384"/>
    </source>
</evidence>
<dbReference type="Pfam" id="PF02384">
    <property type="entry name" value="N6_Mtase"/>
    <property type="match status" value="1"/>
</dbReference>
<accession>A0ABQ0JZV0</accession>
<proteinExistence type="inferred from homology"/>
<protein>
    <submittedName>
        <fullName evidence="3">Type I restriction-modification system M subunit</fullName>
    </submittedName>
</protein>
<evidence type="ECO:0000313" key="4">
    <source>
        <dbReference type="Proteomes" id="UP000032309"/>
    </source>
</evidence>
<feature type="domain" description="DNA methylase adenine-specific" evidence="2">
    <location>
        <begin position="5"/>
        <end position="55"/>
    </location>
</feature>
<name>A0ABQ0JZV0_9BACT</name>
<sequence length="56" mass="6400">MEKPYKEKETIEREDFWATTSNKQLSSVQHVKTILAQHGRPDIVVPDNVLFEGGDS</sequence>
<dbReference type="InterPro" id="IPR003356">
    <property type="entry name" value="DNA_methylase_A-5"/>
</dbReference>
<dbReference type="EMBL" id="BAFN01000001">
    <property type="protein sequence ID" value="GAN34233.1"/>
    <property type="molecule type" value="Genomic_DNA"/>
</dbReference>